<dbReference type="PANTHER" id="PTHR34047:SF8">
    <property type="entry name" value="PROTEIN YKFC"/>
    <property type="match status" value="1"/>
</dbReference>
<keyword evidence="2" id="KW-0548">Nucleotidyltransferase</keyword>
<dbReference type="GeneID" id="54987630"/>
<evidence type="ECO:0000259" key="1">
    <source>
        <dbReference type="PROSITE" id="PS50878"/>
    </source>
</evidence>
<keyword evidence="3" id="KW-1185">Reference proteome</keyword>
<dbReference type="RefSeq" id="YP_009797219.1">
    <property type="nucleotide sequence ID" value="NC_047911.1"/>
</dbReference>
<dbReference type="Proteomes" id="UP000240319">
    <property type="component" value="Segment"/>
</dbReference>
<dbReference type="GO" id="GO:0003964">
    <property type="term" value="F:RNA-directed DNA polymerase activity"/>
    <property type="evidence" value="ECO:0007669"/>
    <property type="project" value="UniProtKB-KW"/>
</dbReference>
<protein>
    <submittedName>
        <fullName evidence="2">Reverse transcriptase</fullName>
    </submittedName>
</protein>
<keyword evidence="2" id="KW-0808">Transferase</keyword>
<sequence>MEATGDTEQTAQAGRCLLCGQKGDPDPAAWRPQRKDLTEECHNAGHNYDNTRRNEDMDPRNQPSLLERIYSWENLLDAYHEAASEKWYRNDVTAFAANLEENLISIQNDLIWHTYKVGRYRQFYVHEPKKRLVMALGFRDRVVQWAIYLQTNQYLDNGMIYHSYGCRVGKGTTRAADRLQYWCTLVDRKPGKWYYLKLDVSKYFYRVDHRVLLDILRRKFPNEDGYLWLMETIINCDHTPFGLPPGKSADEIPPSERLFEVGMPIGNLTSQLLANVCLNELDQYIKHELKAHFYDRYMDDMALLYPDAATLNRWRTAIEKYLNEVLHLELNSKTTIGLVERGITFVGCRIYPGYRKPTAQSVKKMKARMRYIAKEYEAGLIDFDAVDATMQSYFGLMGHCSTHGLQKWIEKNIIFKRKEMADIELPQEVTQWELNQF</sequence>
<keyword evidence="2" id="KW-0695">RNA-directed DNA polymerase</keyword>
<dbReference type="PROSITE" id="PS50878">
    <property type="entry name" value="RT_POL"/>
    <property type="match status" value="1"/>
</dbReference>
<feature type="domain" description="Reverse transcriptase" evidence="1">
    <location>
        <begin position="104"/>
        <end position="350"/>
    </location>
</feature>
<evidence type="ECO:0000313" key="3">
    <source>
        <dbReference type="Proteomes" id="UP000240319"/>
    </source>
</evidence>
<dbReference type="InterPro" id="IPR051083">
    <property type="entry name" value="GrpII_Intron_Splice-Mob/Def"/>
</dbReference>
<dbReference type="PANTHER" id="PTHR34047">
    <property type="entry name" value="NUCLEAR INTRON MATURASE 1, MITOCHONDRIAL-RELATED"/>
    <property type="match status" value="1"/>
</dbReference>
<dbReference type="SUPFAM" id="SSF56672">
    <property type="entry name" value="DNA/RNA polymerases"/>
    <property type="match status" value="1"/>
</dbReference>
<reference evidence="2 3" key="1">
    <citation type="submission" date="2017-12" db="EMBL/GenBank/DDBJ databases">
        <title>Phages infecting Faecalibacterium prausnitzii belong to novel viral genera that help decipher intestinal viromes.</title>
        <authorList>
            <person name="Petit M.-A."/>
            <person name="De Paepe M."/>
            <person name="Benevides L."/>
            <person name="Langella P."/>
        </authorList>
    </citation>
    <scope>NUCLEOTIDE SEQUENCE [LARGE SCALE GENOMIC DNA]</scope>
</reference>
<proteinExistence type="predicted"/>
<organism evidence="2 3">
    <name type="scientific">Faecalibacterium phage FP_Lagaffe</name>
    <dbReference type="NCBI Taxonomy" id="2070183"/>
    <lineage>
        <taxon>Viruses</taxon>
        <taxon>Duplodnaviria</taxon>
        <taxon>Heunggongvirae</taxon>
        <taxon>Uroviricota</taxon>
        <taxon>Caudoviricetes</taxon>
        <taxon>Lagaffevirus</taxon>
        <taxon>Lagaffevirus lagaffe</taxon>
    </lineage>
</organism>
<dbReference type="Pfam" id="PF00078">
    <property type="entry name" value="RVT_1"/>
    <property type="match status" value="1"/>
</dbReference>
<dbReference type="InterPro" id="IPR043502">
    <property type="entry name" value="DNA/RNA_pol_sf"/>
</dbReference>
<accession>A0A2K9V2X0</accession>
<dbReference type="KEGG" id="vg:54987630"/>
<dbReference type="EMBL" id="MG711461">
    <property type="protein sequence ID" value="AUV56380.1"/>
    <property type="molecule type" value="Genomic_DNA"/>
</dbReference>
<dbReference type="InterPro" id="IPR000477">
    <property type="entry name" value="RT_dom"/>
</dbReference>
<evidence type="ECO:0000313" key="2">
    <source>
        <dbReference type="EMBL" id="AUV56380.1"/>
    </source>
</evidence>
<name>A0A2K9V2X0_9CAUD</name>
<dbReference type="CDD" id="cd01646">
    <property type="entry name" value="RT_Bac_retron_I"/>
    <property type="match status" value="1"/>
</dbReference>